<dbReference type="InterPro" id="IPR058675">
    <property type="entry name" value="DUF8054_C"/>
</dbReference>
<keyword evidence="2" id="KW-1133">Transmembrane helix</keyword>
<keyword evidence="2" id="KW-0472">Membrane</keyword>
<feature type="domain" description="DUF8054" evidence="3">
    <location>
        <begin position="7"/>
        <end position="84"/>
    </location>
</feature>
<name>A0ABU2G391_9EURY</name>
<dbReference type="InterPro" id="IPR058775">
    <property type="entry name" value="DUF8054_M"/>
</dbReference>
<accession>A0ABU2G391</accession>
<evidence type="ECO:0000259" key="4">
    <source>
        <dbReference type="Pfam" id="PF26237"/>
    </source>
</evidence>
<dbReference type="EMBL" id="JAMQOQ010000002">
    <property type="protein sequence ID" value="MDS0294638.1"/>
    <property type="molecule type" value="Genomic_DNA"/>
</dbReference>
<dbReference type="Pfam" id="PF26237">
    <property type="entry name" value="DUF8054_C"/>
    <property type="match status" value="1"/>
</dbReference>
<organism evidence="6 7">
    <name type="scientific">Halogeometricum luteum</name>
    <dbReference type="NCBI Taxonomy" id="2950537"/>
    <lineage>
        <taxon>Archaea</taxon>
        <taxon>Methanobacteriati</taxon>
        <taxon>Methanobacteriota</taxon>
        <taxon>Stenosarchaea group</taxon>
        <taxon>Halobacteria</taxon>
        <taxon>Halobacteriales</taxon>
        <taxon>Haloferacaceae</taxon>
        <taxon>Halogeometricum</taxon>
    </lineage>
</organism>
<feature type="region of interest" description="Disordered" evidence="1">
    <location>
        <begin position="268"/>
        <end position="288"/>
    </location>
</feature>
<keyword evidence="2" id="KW-0812">Transmembrane</keyword>
<dbReference type="Pfam" id="PF26236">
    <property type="entry name" value="DUF8054_N"/>
    <property type="match status" value="1"/>
</dbReference>
<keyword evidence="7" id="KW-1185">Reference proteome</keyword>
<proteinExistence type="predicted"/>
<protein>
    <recommendedName>
        <fullName evidence="8">Restriction endonuclease</fullName>
    </recommendedName>
</protein>
<evidence type="ECO:0000256" key="1">
    <source>
        <dbReference type="SAM" id="MobiDB-lite"/>
    </source>
</evidence>
<dbReference type="Proteomes" id="UP001254813">
    <property type="component" value="Unassembled WGS sequence"/>
</dbReference>
<dbReference type="InterPro" id="IPR058674">
    <property type="entry name" value="DUF8054_N"/>
</dbReference>
<evidence type="ECO:0008006" key="8">
    <source>
        <dbReference type="Google" id="ProtNLM"/>
    </source>
</evidence>
<dbReference type="Pfam" id="PF26238">
    <property type="entry name" value="DUF8054_M"/>
    <property type="match status" value="1"/>
</dbReference>
<gene>
    <name evidence="6" type="ORF">NDI79_10680</name>
</gene>
<dbReference type="RefSeq" id="WP_310928462.1">
    <property type="nucleotide sequence ID" value="NZ_JAMQOQ010000002.1"/>
</dbReference>
<evidence type="ECO:0000259" key="3">
    <source>
        <dbReference type="Pfam" id="PF26236"/>
    </source>
</evidence>
<evidence type="ECO:0000259" key="5">
    <source>
        <dbReference type="Pfam" id="PF26238"/>
    </source>
</evidence>
<feature type="domain" description="DUF8054" evidence="4">
    <location>
        <begin position="219"/>
        <end position="264"/>
    </location>
</feature>
<sequence>MSPSLLDAIRRPDYTGERRCWPCTAVNAALLLVVAVVLWPLSTTVALLTAVGGGALVYLRGYVVPGTPEFAPRVVSRLGLSHLFEHVPDGGEVRQSDELGDEDGEEVLFALFEARVLREDDAGALYLSEEFRSAWEAEMASLRDRDDESVAAAVAEAAPFDAEGGVDYGGITVDGERNSIWLSRAHAVSDAAAVRAMTAFDVPESVRAPATAPLRMFLESCPLCGGQTEETRTVLNCCGGTMGVYDDPEDEVLVCADCGETLYVFEEEAEDEAGGEDAGAGSGTDAAR</sequence>
<evidence type="ECO:0000313" key="6">
    <source>
        <dbReference type="EMBL" id="MDS0294638.1"/>
    </source>
</evidence>
<feature type="domain" description="DUF8054" evidence="5">
    <location>
        <begin position="110"/>
        <end position="216"/>
    </location>
</feature>
<comment type="caution">
    <text evidence="6">The sequence shown here is derived from an EMBL/GenBank/DDBJ whole genome shotgun (WGS) entry which is preliminary data.</text>
</comment>
<feature type="transmembrane region" description="Helical" evidence="2">
    <location>
        <begin position="20"/>
        <end position="39"/>
    </location>
</feature>
<evidence type="ECO:0000256" key="2">
    <source>
        <dbReference type="SAM" id="Phobius"/>
    </source>
</evidence>
<evidence type="ECO:0000313" key="7">
    <source>
        <dbReference type="Proteomes" id="UP001254813"/>
    </source>
</evidence>
<reference evidence="6 7" key="1">
    <citation type="submission" date="2022-06" db="EMBL/GenBank/DDBJ databases">
        <title>Halogeometricum sp. a new haloarchaeum isolate from saline soil.</title>
        <authorList>
            <person name="Strakova D."/>
            <person name="Galisteo C."/>
            <person name="Sanchez-Porro C."/>
            <person name="Ventosa A."/>
        </authorList>
    </citation>
    <scope>NUCLEOTIDE SEQUENCE [LARGE SCALE GENOMIC DNA]</scope>
    <source>
        <strain evidence="7">S3BR25-2</strain>
    </source>
</reference>